<keyword evidence="2" id="KW-1185">Reference proteome</keyword>
<dbReference type="AlphaFoldDB" id="A0A918V5U2"/>
<organism evidence="1 2">
    <name type="scientific">Algibacter mikhailovii</name>
    <dbReference type="NCBI Taxonomy" id="425498"/>
    <lineage>
        <taxon>Bacteria</taxon>
        <taxon>Pseudomonadati</taxon>
        <taxon>Bacteroidota</taxon>
        <taxon>Flavobacteriia</taxon>
        <taxon>Flavobacteriales</taxon>
        <taxon>Flavobacteriaceae</taxon>
        <taxon>Algibacter</taxon>
    </lineage>
</organism>
<dbReference type="Proteomes" id="UP000636004">
    <property type="component" value="Unassembled WGS sequence"/>
</dbReference>
<reference evidence="1" key="2">
    <citation type="submission" date="2020-09" db="EMBL/GenBank/DDBJ databases">
        <authorList>
            <person name="Sun Q."/>
            <person name="Kim S."/>
        </authorList>
    </citation>
    <scope>NUCLEOTIDE SEQUENCE</scope>
    <source>
        <strain evidence="1">KCTC 12710</strain>
    </source>
</reference>
<reference evidence="1" key="1">
    <citation type="journal article" date="2014" name="Int. J. Syst. Evol. Microbiol.">
        <title>Complete genome sequence of Corynebacterium casei LMG S-19264T (=DSM 44701T), isolated from a smear-ripened cheese.</title>
        <authorList>
            <consortium name="US DOE Joint Genome Institute (JGI-PGF)"/>
            <person name="Walter F."/>
            <person name="Albersmeier A."/>
            <person name="Kalinowski J."/>
            <person name="Ruckert C."/>
        </authorList>
    </citation>
    <scope>NUCLEOTIDE SEQUENCE</scope>
    <source>
        <strain evidence="1">KCTC 12710</strain>
    </source>
</reference>
<gene>
    <name evidence="1" type="ORF">GCM10007028_05520</name>
</gene>
<name>A0A918V5U2_9FLAO</name>
<protein>
    <submittedName>
        <fullName evidence="1">Uncharacterized protein</fullName>
    </submittedName>
</protein>
<evidence type="ECO:0000313" key="1">
    <source>
        <dbReference type="EMBL" id="GGZ71213.1"/>
    </source>
</evidence>
<dbReference type="RefSeq" id="WP_189359230.1">
    <property type="nucleotide sequence ID" value="NZ_BMWZ01000001.1"/>
</dbReference>
<proteinExistence type="predicted"/>
<dbReference type="EMBL" id="BMWZ01000001">
    <property type="protein sequence ID" value="GGZ71213.1"/>
    <property type="molecule type" value="Genomic_DNA"/>
</dbReference>
<sequence>MKSKLLVCVIILVTLSPNFIESQALNYNNNRIAISADGNNQADNHPEARWPRADPDDWGGTPAALAILAKVSKQNKLVHFSYNNFIDAPKHTTETNYMADGVNGAIKRWSYDASCFFDVPENPDAAITHLASEISKSTAQNPLYFIHMGPSEFFYLAIKQVIGQGNTESLNDLYVISHSGYNDNHLRRKAHHTMKEAISLSGNRIKYKKIKDQNACDIPEKLWCSGTNFTPFYWMRDHNDESIQWIYSRMHFHPDRKGADISDAGMVYYLLFNDENGNLTKLKSLFSDGITIKNQIEEKNGLLVFEAERFKLKGQWKMGYNSNASKSKYIYYNGPNAYKKVNMDNKISYSFKINNPGEYTVKWTMRQPEGERGTDKGNDAYIYLSDDMGSAGDKKTLYYEKFYGRSGNEFVLNGLLEVHDLGHKWLTAKFPSAGEYTINLVGRSKGLQIDRIVMFKDIDIEEVEDIIKNISETVK</sequence>
<dbReference type="Gene3D" id="2.60.120.260">
    <property type="entry name" value="Galactose-binding domain-like"/>
    <property type="match status" value="1"/>
</dbReference>
<accession>A0A918V5U2</accession>
<comment type="caution">
    <text evidence="1">The sequence shown here is derived from an EMBL/GenBank/DDBJ whole genome shotgun (WGS) entry which is preliminary data.</text>
</comment>
<evidence type="ECO:0000313" key="2">
    <source>
        <dbReference type="Proteomes" id="UP000636004"/>
    </source>
</evidence>